<comment type="subcellular location">
    <subcellularLocation>
        <location evidence="1">Membrane</location>
        <topology evidence="1">Multi-pass membrane protein</topology>
    </subcellularLocation>
</comment>
<keyword evidence="4 6" id="KW-1133">Transmembrane helix</keyword>
<name>A0A6A6SLR1_9PLEO</name>
<evidence type="ECO:0000256" key="2">
    <source>
        <dbReference type="ARBA" id="ARBA00010992"/>
    </source>
</evidence>
<dbReference type="InterPro" id="IPR020846">
    <property type="entry name" value="MFS_dom"/>
</dbReference>
<evidence type="ECO:0000256" key="1">
    <source>
        <dbReference type="ARBA" id="ARBA00004141"/>
    </source>
</evidence>
<feature type="transmembrane region" description="Helical" evidence="6">
    <location>
        <begin position="230"/>
        <end position="253"/>
    </location>
</feature>
<keyword evidence="3 6" id="KW-0812">Transmembrane</keyword>
<evidence type="ECO:0000259" key="7">
    <source>
        <dbReference type="PROSITE" id="PS50850"/>
    </source>
</evidence>
<keyword evidence="9" id="KW-1185">Reference proteome</keyword>
<dbReference type="PANTHER" id="PTHR48022">
    <property type="entry name" value="PLASTIDIC GLUCOSE TRANSPORTER 4"/>
    <property type="match status" value="1"/>
</dbReference>
<feature type="transmembrane region" description="Helical" evidence="6">
    <location>
        <begin position="46"/>
        <end position="64"/>
    </location>
</feature>
<evidence type="ECO:0000256" key="5">
    <source>
        <dbReference type="ARBA" id="ARBA00023136"/>
    </source>
</evidence>
<dbReference type="PROSITE" id="PS00217">
    <property type="entry name" value="SUGAR_TRANSPORT_2"/>
    <property type="match status" value="1"/>
</dbReference>
<gene>
    <name evidence="8" type="ORF">K491DRAFT_708986</name>
</gene>
<feature type="transmembrane region" description="Helical" evidence="6">
    <location>
        <begin position="394"/>
        <end position="412"/>
    </location>
</feature>
<organism evidence="8 9">
    <name type="scientific">Lophiostoma macrostomum CBS 122681</name>
    <dbReference type="NCBI Taxonomy" id="1314788"/>
    <lineage>
        <taxon>Eukaryota</taxon>
        <taxon>Fungi</taxon>
        <taxon>Dikarya</taxon>
        <taxon>Ascomycota</taxon>
        <taxon>Pezizomycotina</taxon>
        <taxon>Dothideomycetes</taxon>
        <taxon>Pleosporomycetidae</taxon>
        <taxon>Pleosporales</taxon>
        <taxon>Lophiostomataceae</taxon>
        <taxon>Lophiostoma</taxon>
    </lineage>
</organism>
<keyword evidence="5 6" id="KW-0472">Membrane</keyword>
<dbReference type="PANTHER" id="PTHR48022:SF41">
    <property type="entry name" value="MAJOR FACILITATOR SUPERFAMILY (MFS) PROFILE DOMAIN-CONTAINING PROTEIN"/>
    <property type="match status" value="1"/>
</dbReference>
<dbReference type="GO" id="GO:0005351">
    <property type="term" value="F:carbohydrate:proton symporter activity"/>
    <property type="evidence" value="ECO:0007669"/>
    <property type="project" value="TreeGrafter"/>
</dbReference>
<feature type="transmembrane region" description="Helical" evidence="6">
    <location>
        <begin position="141"/>
        <end position="164"/>
    </location>
</feature>
<feature type="transmembrane region" description="Helical" evidence="6">
    <location>
        <begin position="115"/>
        <end position="135"/>
    </location>
</feature>
<dbReference type="Proteomes" id="UP000799324">
    <property type="component" value="Unassembled WGS sequence"/>
</dbReference>
<dbReference type="Pfam" id="PF00083">
    <property type="entry name" value="Sugar_tr"/>
    <property type="match status" value="1"/>
</dbReference>
<dbReference type="PROSITE" id="PS50850">
    <property type="entry name" value="MFS"/>
    <property type="match status" value="1"/>
</dbReference>
<reference evidence="8" key="1">
    <citation type="journal article" date="2020" name="Stud. Mycol.">
        <title>101 Dothideomycetes genomes: a test case for predicting lifestyles and emergence of pathogens.</title>
        <authorList>
            <person name="Haridas S."/>
            <person name="Albert R."/>
            <person name="Binder M."/>
            <person name="Bloem J."/>
            <person name="Labutti K."/>
            <person name="Salamov A."/>
            <person name="Andreopoulos B."/>
            <person name="Baker S."/>
            <person name="Barry K."/>
            <person name="Bills G."/>
            <person name="Bluhm B."/>
            <person name="Cannon C."/>
            <person name="Castanera R."/>
            <person name="Culley D."/>
            <person name="Daum C."/>
            <person name="Ezra D."/>
            <person name="Gonzalez J."/>
            <person name="Henrissat B."/>
            <person name="Kuo A."/>
            <person name="Liang C."/>
            <person name="Lipzen A."/>
            <person name="Lutzoni F."/>
            <person name="Magnuson J."/>
            <person name="Mondo S."/>
            <person name="Nolan M."/>
            <person name="Ohm R."/>
            <person name="Pangilinan J."/>
            <person name="Park H.-J."/>
            <person name="Ramirez L."/>
            <person name="Alfaro M."/>
            <person name="Sun H."/>
            <person name="Tritt A."/>
            <person name="Yoshinaga Y."/>
            <person name="Zwiers L.-H."/>
            <person name="Turgeon B."/>
            <person name="Goodwin S."/>
            <person name="Spatafora J."/>
            <person name="Crous P."/>
            <person name="Grigoriev I."/>
        </authorList>
    </citation>
    <scope>NUCLEOTIDE SEQUENCE</scope>
    <source>
        <strain evidence="8">CBS 122681</strain>
    </source>
</reference>
<feature type="transmembrane region" description="Helical" evidence="6">
    <location>
        <begin position="265"/>
        <end position="282"/>
    </location>
</feature>
<evidence type="ECO:0000313" key="9">
    <source>
        <dbReference type="Proteomes" id="UP000799324"/>
    </source>
</evidence>
<dbReference type="EMBL" id="MU004571">
    <property type="protein sequence ID" value="KAF2647921.1"/>
    <property type="molecule type" value="Genomic_DNA"/>
</dbReference>
<protein>
    <submittedName>
        <fullName evidence="8">MFS general substrate transporter</fullName>
    </submittedName>
</protein>
<dbReference type="InterPro" id="IPR005828">
    <property type="entry name" value="MFS_sugar_transport-like"/>
</dbReference>
<evidence type="ECO:0000256" key="4">
    <source>
        <dbReference type="ARBA" id="ARBA00022989"/>
    </source>
</evidence>
<feature type="transmembrane region" description="Helical" evidence="6">
    <location>
        <begin position="15"/>
        <end position="39"/>
    </location>
</feature>
<feature type="domain" description="Major facilitator superfamily (MFS) profile" evidence="7">
    <location>
        <begin position="1"/>
        <end position="416"/>
    </location>
</feature>
<evidence type="ECO:0000313" key="8">
    <source>
        <dbReference type="EMBL" id="KAF2647921.1"/>
    </source>
</evidence>
<dbReference type="InterPro" id="IPR005829">
    <property type="entry name" value="Sugar_transporter_CS"/>
</dbReference>
<sequence>MDNGEWQYEWTIPAIWLSLWSGIGPIGQIAGSALGGYLLDRKGRKFCLGLGSLIGAIGILDLVLSNLPGDKNARRGMILAGKIIQGFGLGLIKIETFTYMSEVIPVSLKGAVMSFVPTFTLLGQLIGSIVIFAVIDNEKSMAYMIAMGSQWALALPPFILAFYIPESPAFLIKHSNPHGALQSFTRLLGPKNNPRAALRKMEITIEEEARMSAKVSYADCFNSINRRRTLIVIFASCVEFCFGLSLLSDVSYFLQRVGMDSSKSVLFLIAGVVCGLFANFAATWTVSHIGRRKLTVTSFIVVAGLWAFMGFLGFKTFSWTPWAVGGICTAVVVSAGLGCWPASYAILGETSALRVRAKSQALGSLANNITGIIANFTLPFLYNNDAANIGAKTGFVFTAFSALGAVLTYFFVPELKGRSALEIDHLFEKGVKSIGSSKLTIASQNPGQ</sequence>
<proteinExistence type="inferred from homology"/>
<dbReference type="GO" id="GO:0016020">
    <property type="term" value="C:membrane"/>
    <property type="evidence" value="ECO:0007669"/>
    <property type="project" value="UniProtKB-SubCell"/>
</dbReference>
<feature type="transmembrane region" description="Helical" evidence="6">
    <location>
        <begin position="361"/>
        <end position="382"/>
    </location>
</feature>
<feature type="transmembrane region" description="Helical" evidence="6">
    <location>
        <begin position="294"/>
        <end position="314"/>
    </location>
</feature>
<comment type="similarity">
    <text evidence="2">Belongs to the major facilitator superfamily. Sugar transporter (TC 2.A.1.1) family.</text>
</comment>
<dbReference type="InterPro" id="IPR050360">
    <property type="entry name" value="MFS_Sugar_Transporters"/>
</dbReference>
<feature type="transmembrane region" description="Helical" evidence="6">
    <location>
        <begin position="76"/>
        <end position="94"/>
    </location>
</feature>
<dbReference type="InterPro" id="IPR036259">
    <property type="entry name" value="MFS_trans_sf"/>
</dbReference>
<dbReference type="Gene3D" id="1.20.1250.20">
    <property type="entry name" value="MFS general substrate transporter like domains"/>
    <property type="match status" value="1"/>
</dbReference>
<accession>A0A6A6SLR1</accession>
<dbReference type="AlphaFoldDB" id="A0A6A6SLR1"/>
<dbReference type="SUPFAM" id="SSF103473">
    <property type="entry name" value="MFS general substrate transporter"/>
    <property type="match status" value="1"/>
</dbReference>
<feature type="transmembrane region" description="Helical" evidence="6">
    <location>
        <begin position="320"/>
        <end position="340"/>
    </location>
</feature>
<dbReference type="OrthoDB" id="6612291at2759"/>
<evidence type="ECO:0000256" key="3">
    <source>
        <dbReference type="ARBA" id="ARBA00022692"/>
    </source>
</evidence>
<evidence type="ECO:0000256" key="6">
    <source>
        <dbReference type="SAM" id="Phobius"/>
    </source>
</evidence>